<name>A0ABV3RAQ5_9SPHN</name>
<evidence type="ECO:0000256" key="1">
    <source>
        <dbReference type="SAM" id="SignalP"/>
    </source>
</evidence>
<comment type="caution">
    <text evidence="2">The sequence shown here is derived from an EMBL/GenBank/DDBJ whole genome shotgun (WGS) entry which is preliminary data.</text>
</comment>
<dbReference type="RefSeq" id="WP_367771877.1">
    <property type="nucleotide sequence ID" value="NZ_JBFNXR010000021.1"/>
</dbReference>
<dbReference type="EMBL" id="JBFNXR010000021">
    <property type="protein sequence ID" value="MEW9854977.1"/>
    <property type="molecule type" value="Genomic_DNA"/>
</dbReference>
<protein>
    <recommendedName>
        <fullName evidence="4">PRC-barrel domain protein</fullName>
    </recommendedName>
</protein>
<gene>
    <name evidence="2" type="ORF">ABUH87_07255</name>
</gene>
<organism evidence="2 3">
    <name type="scientific">Novosphingobium rhizovicinum</name>
    <dbReference type="NCBI Taxonomy" id="3228928"/>
    <lineage>
        <taxon>Bacteria</taxon>
        <taxon>Pseudomonadati</taxon>
        <taxon>Pseudomonadota</taxon>
        <taxon>Alphaproteobacteria</taxon>
        <taxon>Sphingomonadales</taxon>
        <taxon>Sphingomonadaceae</taxon>
        <taxon>Novosphingobium</taxon>
    </lineage>
</organism>
<sequence>MSRIMLLAAGVALASSAPAMAQENGAEDAALEAAMAQHDVMTVRNVTRREMERGLPIFDASGKPVGTVAGLSGNDVILTDGAREFAVPITEFFAYNQHGKDYFATRASKTALQAQASSAAKKPLAVVD</sequence>
<reference evidence="2 3" key="1">
    <citation type="submission" date="2024-06" db="EMBL/GenBank/DDBJ databases">
        <title>Novosphingobium rhizovicinus M1R2S20.</title>
        <authorList>
            <person name="Sun J.-Q."/>
        </authorList>
    </citation>
    <scope>NUCLEOTIDE SEQUENCE [LARGE SCALE GENOMIC DNA]</scope>
    <source>
        <strain evidence="2 3">M1R2S20</strain>
    </source>
</reference>
<feature type="chain" id="PRO_5046869103" description="PRC-barrel domain protein" evidence="1">
    <location>
        <begin position="22"/>
        <end position="128"/>
    </location>
</feature>
<evidence type="ECO:0008006" key="4">
    <source>
        <dbReference type="Google" id="ProtNLM"/>
    </source>
</evidence>
<evidence type="ECO:0000313" key="3">
    <source>
        <dbReference type="Proteomes" id="UP001556118"/>
    </source>
</evidence>
<dbReference type="Proteomes" id="UP001556118">
    <property type="component" value="Unassembled WGS sequence"/>
</dbReference>
<proteinExistence type="predicted"/>
<accession>A0ABV3RAQ5</accession>
<keyword evidence="1" id="KW-0732">Signal</keyword>
<evidence type="ECO:0000313" key="2">
    <source>
        <dbReference type="EMBL" id="MEW9854977.1"/>
    </source>
</evidence>
<keyword evidence="3" id="KW-1185">Reference proteome</keyword>
<feature type="signal peptide" evidence="1">
    <location>
        <begin position="1"/>
        <end position="21"/>
    </location>
</feature>